<name>A0A9D9E4L6_9BACT</name>
<dbReference type="AlphaFoldDB" id="A0A9D9E4L6"/>
<comment type="caution">
    <text evidence="2">The sequence shown here is derived from an EMBL/GenBank/DDBJ whole genome shotgun (WGS) entry which is preliminary data.</text>
</comment>
<dbReference type="Proteomes" id="UP000823636">
    <property type="component" value="Unassembled WGS sequence"/>
</dbReference>
<sequence>MGKRYATILAATIIAAAAYAQDGNSSFEFLDLPVSSHINSLGGNNISIIEEDVSVVHYNPALLGPEMDKIIDLNYMYYMGNTNSAGATFAMAAGNRAAWSAGIQYVGYGSITEADANGVITGNFNAKDMVISGGYTHDMGRRWRGGVQAKFIYSSYAEYSSLALAVDIGLNYYNPDKDFSASLVFRNLGGQLKRFSETYDKLPWDIQLGISKTMRSVPIRWSVTFQHLNKWSLPYSKPVTDEFSGGEVLETKDNFFSNLFRHAIFGVEYIPNKNFYVALGYNYKTHTDMLRYGRNFFSGFTFGTGVQVKMVGIGVSVANRHVHGTMFMFNLSMRLNEFGRR</sequence>
<dbReference type="NCBIfam" id="NF033709">
    <property type="entry name" value="PorV_fam"/>
    <property type="match status" value="1"/>
</dbReference>
<reference evidence="2" key="1">
    <citation type="submission" date="2020-10" db="EMBL/GenBank/DDBJ databases">
        <authorList>
            <person name="Gilroy R."/>
        </authorList>
    </citation>
    <scope>NUCLEOTIDE SEQUENCE</scope>
    <source>
        <strain evidence="2">G3-4614</strain>
    </source>
</reference>
<accession>A0A9D9E4L6</accession>
<proteinExistence type="predicted"/>
<protein>
    <submittedName>
        <fullName evidence="2">Type IX secretion system protein PorQ</fullName>
    </submittedName>
</protein>
<keyword evidence="1" id="KW-0732">Signal</keyword>
<evidence type="ECO:0000313" key="3">
    <source>
        <dbReference type="Proteomes" id="UP000823636"/>
    </source>
</evidence>
<feature type="chain" id="PRO_5039359103" evidence="1">
    <location>
        <begin position="21"/>
        <end position="341"/>
    </location>
</feature>
<reference evidence="2" key="2">
    <citation type="journal article" date="2021" name="PeerJ">
        <title>Extensive microbial diversity within the chicken gut microbiome revealed by metagenomics and culture.</title>
        <authorList>
            <person name="Gilroy R."/>
            <person name="Ravi A."/>
            <person name="Getino M."/>
            <person name="Pursley I."/>
            <person name="Horton D.L."/>
            <person name="Alikhan N.F."/>
            <person name="Baker D."/>
            <person name="Gharbi K."/>
            <person name="Hall N."/>
            <person name="Watson M."/>
            <person name="Adriaenssens E.M."/>
            <person name="Foster-Nyarko E."/>
            <person name="Jarju S."/>
            <person name="Secka A."/>
            <person name="Antonio M."/>
            <person name="Oren A."/>
            <person name="Chaudhuri R.R."/>
            <person name="La Ragione R."/>
            <person name="Hildebrand F."/>
            <person name="Pallen M.J."/>
        </authorList>
    </citation>
    <scope>NUCLEOTIDE SEQUENCE</scope>
    <source>
        <strain evidence="2">G3-4614</strain>
    </source>
</reference>
<evidence type="ECO:0000256" key="1">
    <source>
        <dbReference type="SAM" id="SignalP"/>
    </source>
</evidence>
<dbReference type="EMBL" id="JADIMW010000042">
    <property type="protein sequence ID" value="MBO8438076.1"/>
    <property type="molecule type" value="Genomic_DNA"/>
</dbReference>
<organism evidence="2 3">
    <name type="scientific">Candidatus Caccoplasma merdipullorum</name>
    <dbReference type="NCBI Taxonomy" id="2840718"/>
    <lineage>
        <taxon>Bacteria</taxon>
        <taxon>Pseudomonadati</taxon>
        <taxon>Bacteroidota</taxon>
        <taxon>Bacteroidia</taxon>
        <taxon>Bacteroidales</taxon>
        <taxon>Bacteroidaceae</taxon>
        <taxon>Bacteroidaceae incertae sedis</taxon>
        <taxon>Candidatus Caccoplasma</taxon>
    </lineage>
</organism>
<gene>
    <name evidence="2" type="primary">porQ</name>
    <name evidence="2" type="ORF">IAC54_04170</name>
</gene>
<dbReference type="NCBIfam" id="NF033711">
    <property type="entry name" value="T9SS_PorQ"/>
    <property type="match status" value="1"/>
</dbReference>
<feature type="signal peptide" evidence="1">
    <location>
        <begin position="1"/>
        <end position="20"/>
    </location>
</feature>
<evidence type="ECO:0000313" key="2">
    <source>
        <dbReference type="EMBL" id="MBO8438076.1"/>
    </source>
</evidence>